<feature type="compositionally biased region" description="Basic and acidic residues" evidence="1">
    <location>
        <begin position="53"/>
        <end position="64"/>
    </location>
</feature>
<accession>A0ABN9AIU0</accession>
<reference evidence="2" key="1">
    <citation type="submission" date="2023-05" db="EMBL/GenBank/DDBJ databases">
        <authorList>
            <person name="Stuckert A."/>
        </authorList>
    </citation>
    <scope>NUCLEOTIDE SEQUENCE</scope>
</reference>
<feature type="region of interest" description="Disordered" evidence="1">
    <location>
        <begin position="41"/>
        <end position="64"/>
    </location>
</feature>
<feature type="non-terminal residue" evidence="2">
    <location>
        <position position="64"/>
    </location>
</feature>
<evidence type="ECO:0000256" key="1">
    <source>
        <dbReference type="SAM" id="MobiDB-lite"/>
    </source>
</evidence>
<name>A0ABN9AIU0_9NEOB</name>
<dbReference type="EMBL" id="CATNWA010000225">
    <property type="protein sequence ID" value="CAI9534740.1"/>
    <property type="molecule type" value="Genomic_DNA"/>
</dbReference>
<gene>
    <name evidence="2" type="ORF">SPARVUS_LOCUS697883</name>
</gene>
<keyword evidence="3" id="KW-1185">Reference proteome</keyword>
<protein>
    <submittedName>
        <fullName evidence="2">Uncharacterized protein</fullName>
    </submittedName>
</protein>
<dbReference type="Proteomes" id="UP001162483">
    <property type="component" value="Unassembled WGS sequence"/>
</dbReference>
<evidence type="ECO:0000313" key="2">
    <source>
        <dbReference type="EMBL" id="CAI9534740.1"/>
    </source>
</evidence>
<evidence type="ECO:0000313" key="3">
    <source>
        <dbReference type="Proteomes" id="UP001162483"/>
    </source>
</evidence>
<comment type="caution">
    <text evidence="2">The sequence shown here is derived from an EMBL/GenBank/DDBJ whole genome shotgun (WGS) entry which is preliminary data.</text>
</comment>
<proteinExistence type="predicted"/>
<sequence>MSKCLHTPYLNRVGCTPKDEQTKPALQSSCKLEKCQDAKRRGAALQRSGNLTTDKKEQTRAHSH</sequence>
<organism evidence="2 3">
    <name type="scientific">Staurois parvus</name>
    <dbReference type="NCBI Taxonomy" id="386267"/>
    <lineage>
        <taxon>Eukaryota</taxon>
        <taxon>Metazoa</taxon>
        <taxon>Chordata</taxon>
        <taxon>Craniata</taxon>
        <taxon>Vertebrata</taxon>
        <taxon>Euteleostomi</taxon>
        <taxon>Amphibia</taxon>
        <taxon>Batrachia</taxon>
        <taxon>Anura</taxon>
        <taxon>Neobatrachia</taxon>
        <taxon>Ranoidea</taxon>
        <taxon>Ranidae</taxon>
        <taxon>Staurois</taxon>
    </lineage>
</organism>